<sequence length="30" mass="3561">MNLKRRRCSACHLKSLILNAVWGLRVIVFY</sequence>
<reference evidence="1" key="2">
    <citation type="journal article" date="2015" name="Fish Shellfish Immunol.">
        <title>Early steps in the European eel (Anguilla anguilla)-Vibrio vulnificus interaction in the gills: Role of the RtxA13 toxin.</title>
        <authorList>
            <person name="Callol A."/>
            <person name="Pajuelo D."/>
            <person name="Ebbesson L."/>
            <person name="Teles M."/>
            <person name="MacKenzie S."/>
            <person name="Amaro C."/>
        </authorList>
    </citation>
    <scope>NUCLEOTIDE SEQUENCE</scope>
</reference>
<protein>
    <submittedName>
        <fullName evidence="1">Uncharacterized protein</fullName>
    </submittedName>
</protein>
<organism evidence="1">
    <name type="scientific">Anguilla anguilla</name>
    <name type="common">European freshwater eel</name>
    <name type="synonym">Muraena anguilla</name>
    <dbReference type="NCBI Taxonomy" id="7936"/>
    <lineage>
        <taxon>Eukaryota</taxon>
        <taxon>Metazoa</taxon>
        <taxon>Chordata</taxon>
        <taxon>Craniata</taxon>
        <taxon>Vertebrata</taxon>
        <taxon>Euteleostomi</taxon>
        <taxon>Actinopterygii</taxon>
        <taxon>Neopterygii</taxon>
        <taxon>Teleostei</taxon>
        <taxon>Anguilliformes</taxon>
        <taxon>Anguillidae</taxon>
        <taxon>Anguilla</taxon>
    </lineage>
</organism>
<accession>A0A0E9XWS9</accession>
<dbReference type="EMBL" id="GBXM01002414">
    <property type="protein sequence ID" value="JAI06164.1"/>
    <property type="molecule type" value="Transcribed_RNA"/>
</dbReference>
<dbReference type="AlphaFoldDB" id="A0A0E9XWS9"/>
<evidence type="ECO:0000313" key="1">
    <source>
        <dbReference type="EMBL" id="JAI06164.1"/>
    </source>
</evidence>
<proteinExistence type="predicted"/>
<name>A0A0E9XWS9_ANGAN</name>
<reference evidence="1" key="1">
    <citation type="submission" date="2014-11" db="EMBL/GenBank/DDBJ databases">
        <authorList>
            <person name="Amaro Gonzalez C."/>
        </authorList>
    </citation>
    <scope>NUCLEOTIDE SEQUENCE</scope>
</reference>